<sequence>MFLDCPVARALWDHSGLAHLGEGLPRHTFPLFLKKLLALIHQPIMVMSVIAVLWRIWQSRNWVVFEGKQFGIPVLMRQYNQQVQEWVNLPVDKTLPVHQSPSPPSDPTGSNSVLCMWDGAIRNGSHSAGGMVIMTSAREVLLVKGVSFPGMDDPMLAEMLVLREAIVWCVGNGFTAVRFEGDAQVIIEKILQRDTRDNRVGSILEEVVQAFDMNRGFSVRFVGRRNIRVAHLVARKALYLYPTTCRLSDFQAWLNSRM</sequence>
<evidence type="ECO:0000313" key="3">
    <source>
        <dbReference type="Proteomes" id="UP001497516"/>
    </source>
</evidence>
<dbReference type="AlphaFoldDB" id="A0AAV2EMX4"/>
<name>A0AAV2EMX4_9ROSI</name>
<feature type="domain" description="RNase H type-1" evidence="1">
    <location>
        <begin position="118"/>
        <end position="237"/>
    </location>
</feature>
<evidence type="ECO:0000313" key="2">
    <source>
        <dbReference type="EMBL" id="CAL1387087.1"/>
    </source>
</evidence>
<dbReference type="InterPro" id="IPR044730">
    <property type="entry name" value="RNase_H-like_dom_plant"/>
</dbReference>
<accession>A0AAV2EMX4</accession>
<evidence type="ECO:0000259" key="1">
    <source>
        <dbReference type="Pfam" id="PF13456"/>
    </source>
</evidence>
<reference evidence="2 3" key="1">
    <citation type="submission" date="2024-04" db="EMBL/GenBank/DDBJ databases">
        <authorList>
            <person name="Fracassetti M."/>
        </authorList>
    </citation>
    <scope>NUCLEOTIDE SEQUENCE [LARGE SCALE GENOMIC DNA]</scope>
</reference>
<dbReference type="PANTHER" id="PTHR47074">
    <property type="entry name" value="BNAC02G40300D PROTEIN"/>
    <property type="match status" value="1"/>
</dbReference>
<dbReference type="Gene3D" id="3.30.420.10">
    <property type="entry name" value="Ribonuclease H-like superfamily/Ribonuclease H"/>
    <property type="match status" value="1"/>
</dbReference>
<dbReference type="PANTHER" id="PTHR47074:SF11">
    <property type="entry name" value="REVERSE TRANSCRIPTASE-LIKE PROTEIN"/>
    <property type="match status" value="1"/>
</dbReference>
<keyword evidence="3" id="KW-1185">Reference proteome</keyword>
<dbReference type="Proteomes" id="UP001497516">
    <property type="component" value="Chromosome 5"/>
</dbReference>
<proteinExistence type="predicted"/>
<dbReference type="GO" id="GO:0003676">
    <property type="term" value="F:nucleic acid binding"/>
    <property type="evidence" value="ECO:0007669"/>
    <property type="project" value="InterPro"/>
</dbReference>
<dbReference type="Pfam" id="PF13456">
    <property type="entry name" value="RVT_3"/>
    <property type="match status" value="1"/>
</dbReference>
<dbReference type="CDD" id="cd06222">
    <property type="entry name" value="RNase_H_like"/>
    <property type="match status" value="1"/>
</dbReference>
<organism evidence="2 3">
    <name type="scientific">Linum trigynum</name>
    <dbReference type="NCBI Taxonomy" id="586398"/>
    <lineage>
        <taxon>Eukaryota</taxon>
        <taxon>Viridiplantae</taxon>
        <taxon>Streptophyta</taxon>
        <taxon>Embryophyta</taxon>
        <taxon>Tracheophyta</taxon>
        <taxon>Spermatophyta</taxon>
        <taxon>Magnoliopsida</taxon>
        <taxon>eudicotyledons</taxon>
        <taxon>Gunneridae</taxon>
        <taxon>Pentapetalae</taxon>
        <taxon>rosids</taxon>
        <taxon>fabids</taxon>
        <taxon>Malpighiales</taxon>
        <taxon>Linaceae</taxon>
        <taxon>Linum</taxon>
    </lineage>
</organism>
<dbReference type="GO" id="GO:0004523">
    <property type="term" value="F:RNA-DNA hybrid ribonuclease activity"/>
    <property type="evidence" value="ECO:0007669"/>
    <property type="project" value="InterPro"/>
</dbReference>
<dbReference type="EMBL" id="OZ034818">
    <property type="protein sequence ID" value="CAL1387087.1"/>
    <property type="molecule type" value="Genomic_DNA"/>
</dbReference>
<dbReference type="InterPro" id="IPR002156">
    <property type="entry name" value="RNaseH_domain"/>
</dbReference>
<gene>
    <name evidence="2" type="ORF">LTRI10_LOCUS28092</name>
</gene>
<dbReference type="InterPro" id="IPR036397">
    <property type="entry name" value="RNaseH_sf"/>
</dbReference>
<dbReference type="InterPro" id="IPR052929">
    <property type="entry name" value="RNase_H-like_EbsB-rel"/>
</dbReference>
<protein>
    <recommendedName>
        <fullName evidence="1">RNase H type-1 domain-containing protein</fullName>
    </recommendedName>
</protein>